<dbReference type="InterPro" id="IPR029058">
    <property type="entry name" value="AB_hydrolase_fold"/>
</dbReference>
<organism evidence="1 2">
    <name type="scientific">Psychromicrobium lacuslunae</name>
    <dbReference type="NCBI Taxonomy" id="1618207"/>
    <lineage>
        <taxon>Bacteria</taxon>
        <taxon>Bacillati</taxon>
        <taxon>Actinomycetota</taxon>
        <taxon>Actinomycetes</taxon>
        <taxon>Micrococcales</taxon>
        <taxon>Micrococcaceae</taxon>
        <taxon>Psychromicrobium</taxon>
    </lineage>
</organism>
<dbReference type="KEGG" id="ari:UM93_02400"/>
<dbReference type="Gene3D" id="3.40.50.1820">
    <property type="entry name" value="alpha/beta hydrolase"/>
    <property type="match status" value="1"/>
</dbReference>
<dbReference type="PANTHER" id="PTHR48098">
    <property type="entry name" value="ENTEROCHELIN ESTERASE-RELATED"/>
    <property type="match status" value="1"/>
</dbReference>
<dbReference type="RefSeq" id="WP_045073436.1">
    <property type="nucleotide sequence ID" value="NZ_CP011005.1"/>
</dbReference>
<keyword evidence="2" id="KW-1185">Reference proteome</keyword>
<dbReference type="SUPFAM" id="SSF53474">
    <property type="entry name" value="alpha/beta-Hydrolases"/>
    <property type="match status" value="1"/>
</dbReference>
<sequence length="383" mass="41295">MVSIFEAFGLPEQPGSATFWSLAEQGSPRFIPAENGWQALFLSRSQQSTLLRFDDRPEPVEMTACTAENGDVFHFAIQHFPAPFRVSYGFTQADNPSGLADPLNPVGAGPLRSIASTPDAAEQAFWPSLSAEALLPVPPTRLRWSSELLGARRTVRMQYIGPEVEAAQRVVLLLDGDDWIHLHPAGLAFTAAHQAGELSPCTLVFVPSPGGDKRREELALNPLFWRAVREELLPLIATQLGREVEPASTVLAGQSYGGLAALYAAVTMPETFPQALCQSGSFWYPAPDASAASGPRTGPMDGPLGGAMARLLSTSELDLSGITVAFDVGSHEGKMVDHQAEVFRLLAERGASLHSNVSAAGHDRSSWRDALLRDTAWMLRRIG</sequence>
<evidence type="ECO:0000313" key="1">
    <source>
        <dbReference type="EMBL" id="AJT40664.1"/>
    </source>
</evidence>
<dbReference type="STRING" id="1618207.UM93_02400"/>
<proteinExistence type="predicted"/>
<dbReference type="PANTHER" id="PTHR48098:SF3">
    <property type="entry name" value="IRON(III) ENTEROBACTIN ESTERASE"/>
    <property type="match status" value="1"/>
</dbReference>
<dbReference type="Pfam" id="PF00756">
    <property type="entry name" value="Esterase"/>
    <property type="match status" value="1"/>
</dbReference>
<evidence type="ECO:0008006" key="3">
    <source>
        <dbReference type="Google" id="ProtNLM"/>
    </source>
</evidence>
<accession>A0A0D4BWI2</accession>
<gene>
    <name evidence="1" type="ORF">UM93_02400</name>
</gene>
<evidence type="ECO:0000313" key="2">
    <source>
        <dbReference type="Proteomes" id="UP000061839"/>
    </source>
</evidence>
<dbReference type="InterPro" id="IPR050583">
    <property type="entry name" value="Mycobacterial_A85_antigen"/>
</dbReference>
<dbReference type="EMBL" id="CP011005">
    <property type="protein sequence ID" value="AJT40664.1"/>
    <property type="molecule type" value="Genomic_DNA"/>
</dbReference>
<dbReference type="OrthoDB" id="9775130at2"/>
<dbReference type="Proteomes" id="UP000061839">
    <property type="component" value="Chromosome"/>
</dbReference>
<dbReference type="HOGENOM" id="CLU_024314_2_0_11"/>
<protein>
    <recommendedName>
        <fullName evidence="3">Enterochelin esterase</fullName>
    </recommendedName>
</protein>
<name>A0A0D4BWI2_9MICC</name>
<dbReference type="InterPro" id="IPR000801">
    <property type="entry name" value="Esterase-like"/>
</dbReference>
<dbReference type="PATRIC" id="fig|1618207.4.peg.491"/>
<reference evidence="1 2" key="1">
    <citation type="journal article" date="2015" name="Genome Announc.">
        <title>Complete Genome Sequencing of Protease-Producing Novel Arthrobacter sp. Strain IHBB 11108 Using PacBio Single-Molecule Real-Time Sequencing Technology.</title>
        <authorList>
            <person name="Kiran S."/>
            <person name="Swarnkar M.K."/>
            <person name="Pal M."/>
            <person name="Thakur R."/>
            <person name="Tewari R."/>
            <person name="Singh A.K."/>
            <person name="Gulati A."/>
        </authorList>
    </citation>
    <scope>NUCLEOTIDE SEQUENCE [LARGE SCALE GENOMIC DNA]</scope>
    <source>
        <strain evidence="1 2">IHBB 11108</strain>
    </source>
</reference>
<dbReference type="AlphaFoldDB" id="A0A0D4BWI2"/>